<organism evidence="4 5">
    <name type="scientific">Cordyceps militaris</name>
    <name type="common">Caterpillar fungus</name>
    <name type="synonym">Clavaria militaris</name>
    <dbReference type="NCBI Taxonomy" id="73501"/>
    <lineage>
        <taxon>Eukaryota</taxon>
        <taxon>Fungi</taxon>
        <taxon>Dikarya</taxon>
        <taxon>Ascomycota</taxon>
        <taxon>Pezizomycotina</taxon>
        <taxon>Sordariomycetes</taxon>
        <taxon>Hypocreomycetidae</taxon>
        <taxon>Hypocreales</taxon>
        <taxon>Cordycipitaceae</taxon>
        <taxon>Cordyceps</taxon>
    </lineage>
</organism>
<name>A0A2H4SFZ8_CORMI</name>
<dbReference type="PANTHER" id="PTHR11005">
    <property type="entry name" value="LYSOSOMAL ACID LIPASE-RELATED"/>
    <property type="match status" value="1"/>
</dbReference>
<dbReference type="GO" id="GO:0016787">
    <property type="term" value="F:hydrolase activity"/>
    <property type="evidence" value="ECO:0007669"/>
    <property type="project" value="UniProtKB-KW"/>
</dbReference>
<evidence type="ECO:0000259" key="3">
    <source>
        <dbReference type="Pfam" id="PF04083"/>
    </source>
</evidence>
<dbReference type="FunFam" id="3.40.50.1820:FF:000193">
    <property type="entry name" value="Ab-hydrolase associated lipase"/>
    <property type="match status" value="1"/>
</dbReference>
<dbReference type="Proteomes" id="UP000323067">
    <property type="component" value="Chromosome vii"/>
</dbReference>
<reference evidence="4 5" key="1">
    <citation type="journal article" date="2017" name="BMC Genomics">
        <title>Chromosome level assembly and secondary metabolite potential of the parasitic fungus Cordyceps militaris.</title>
        <authorList>
            <person name="Kramer G.J."/>
            <person name="Nodwell J.R."/>
        </authorList>
    </citation>
    <scope>NUCLEOTIDE SEQUENCE [LARGE SCALE GENOMIC DNA]</scope>
    <source>
        <strain evidence="4 5">ATCC 34164</strain>
    </source>
</reference>
<feature type="compositionally biased region" description="Polar residues" evidence="1">
    <location>
        <begin position="27"/>
        <end position="43"/>
    </location>
</feature>
<evidence type="ECO:0000313" key="4">
    <source>
        <dbReference type="EMBL" id="ATY62027.1"/>
    </source>
</evidence>
<keyword evidence="4" id="KW-0378">Hydrolase</keyword>
<evidence type="ECO:0000313" key="5">
    <source>
        <dbReference type="Proteomes" id="UP000323067"/>
    </source>
</evidence>
<evidence type="ECO:0000256" key="1">
    <source>
        <dbReference type="SAM" id="MobiDB-lite"/>
    </source>
</evidence>
<feature type="region of interest" description="Disordered" evidence="1">
    <location>
        <begin position="1"/>
        <end position="73"/>
    </location>
</feature>
<dbReference type="Gene3D" id="3.40.50.1820">
    <property type="entry name" value="alpha/beta hydrolase"/>
    <property type="match status" value="1"/>
</dbReference>
<keyword evidence="2" id="KW-0472">Membrane</keyword>
<dbReference type="Pfam" id="PF04083">
    <property type="entry name" value="Abhydro_lipase"/>
    <property type="match status" value="1"/>
</dbReference>
<dbReference type="SMR" id="A0A2H4SFZ8"/>
<dbReference type="SUPFAM" id="SSF53474">
    <property type="entry name" value="alpha/beta-Hydrolases"/>
    <property type="match status" value="1"/>
</dbReference>
<dbReference type="VEuPathDB" id="FungiDB:A9K55_007638"/>
<dbReference type="OrthoDB" id="6130531at2759"/>
<proteinExistence type="predicted"/>
<feature type="compositionally biased region" description="Polar residues" evidence="1">
    <location>
        <begin position="1"/>
        <end position="20"/>
    </location>
</feature>
<dbReference type="EMBL" id="CP023324">
    <property type="protein sequence ID" value="ATY62027.1"/>
    <property type="molecule type" value="Genomic_DNA"/>
</dbReference>
<keyword evidence="2" id="KW-0812">Transmembrane</keyword>
<dbReference type="VEuPathDB" id="FungiDB:CCM_07263"/>
<accession>A0A2H4SFZ8</accession>
<gene>
    <name evidence="4" type="ORF">A9K55_007638</name>
</gene>
<sequence>MVAQEQAPTPRSLPLTSNGVVQGRPRLQSSLPSGTRIEASSTKAEYVRVDSANLQTEENTKKRGQTGQDEDETNNIHITSLFAALPTYGPPTAANKLQYLLLRVSSSILSVLFLLTIVIASMITSVPDLLNKAFYTCTFRNYDKRRIFYDEEQRRAEARQAKERSWKRRMSCGDGPIDQEGLAQRYQPTEGGRDPITNDIAYYARRVGLDVEKIKVKTEDGFLIDLWHVYDPSEYASAKEPLGLNRRVFQESKMRLKDPDAKRKAPVLLLHGLLQSSGAYCCGDDESMAFWLCKAGFDVWLGNNRCGLEPRHEVLRTDDPRMWCWNLNQMGAFDLAALIDRVLIDTGFPKLGLVCHSQGTAQTFVALAKEQRPELGNKISVFCALAPAVYAGPLIKTVYFRFVRLLSPALFRLVFGIHAFIPFMMQMHGLVPPKMYGWLGYTVFSYLLGWTDGRWDRGLRDRFFQFAPVYVSAETMRWWLGSDGFARHTCVLATKETVHGEDQVDEDEDAHEATSGGIVRVQTEEGTALRRLYGRGATAWYDEQAPPMALWVCEKDELVDGRRLLRRFGNGREPHVRLVHSKVVAGYEHLDVLWAMDAVDQVFVEVREVLWKTWPNRRECVVPEGCKGVPAWQPAVTQGTRRPHRRRAD</sequence>
<feature type="domain" description="Partial AB-hydrolase lipase" evidence="3">
    <location>
        <begin position="200"/>
        <end position="283"/>
    </location>
</feature>
<dbReference type="AlphaFoldDB" id="A0A2H4SFZ8"/>
<feature type="transmembrane region" description="Helical" evidence="2">
    <location>
        <begin position="100"/>
        <end position="123"/>
    </location>
</feature>
<dbReference type="GO" id="GO:0006629">
    <property type="term" value="P:lipid metabolic process"/>
    <property type="evidence" value="ECO:0007669"/>
    <property type="project" value="InterPro"/>
</dbReference>
<evidence type="ECO:0000256" key="2">
    <source>
        <dbReference type="SAM" id="Phobius"/>
    </source>
</evidence>
<dbReference type="InterPro" id="IPR006693">
    <property type="entry name" value="AB_hydrolase_lipase"/>
</dbReference>
<protein>
    <submittedName>
        <fullName evidence="4">Ab-hydrolase associated</fullName>
    </submittedName>
</protein>
<dbReference type="InterPro" id="IPR029058">
    <property type="entry name" value="AB_hydrolase_fold"/>
</dbReference>
<keyword evidence="2" id="KW-1133">Transmembrane helix</keyword>